<keyword evidence="1 2" id="KW-0238">DNA-binding</keyword>
<dbReference type="PANTHER" id="PTHR46255">
    <property type="entry name" value="SHORT STATURE HOMEOBOX"/>
    <property type="match status" value="1"/>
</dbReference>
<comment type="subcellular location">
    <subcellularLocation>
        <location evidence="1 2">Nucleus</location>
    </subcellularLocation>
</comment>
<accession>A0A8H5GN02</accession>
<evidence type="ECO:0000256" key="3">
    <source>
        <dbReference type="SAM" id="MobiDB-lite"/>
    </source>
</evidence>
<feature type="compositionally biased region" description="Low complexity" evidence="3">
    <location>
        <begin position="10"/>
        <end position="22"/>
    </location>
</feature>
<feature type="region of interest" description="Disordered" evidence="3">
    <location>
        <begin position="1"/>
        <end position="157"/>
    </location>
</feature>
<feature type="compositionally biased region" description="Low complexity" evidence="3">
    <location>
        <begin position="466"/>
        <end position="487"/>
    </location>
</feature>
<proteinExistence type="predicted"/>
<feature type="domain" description="Homeobox" evidence="4">
    <location>
        <begin position="145"/>
        <end position="205"/>
    </location>
</feature>
<dbReference type="GO" id="GO:0005634">
    <property type="term" value="C:nucleus"/>
    <property type="evidence" value="ECO:0007669"/>
    <property type="project" value="UniProtKB-SubCell"/>
</dbReference>
<feature type="compositionally biased region" description="Low complexity" evidence="3">
    <location>
        <begin position="418"/>
        <end position="429"/>
    </location>
</feature>
<evidence type="ECO:0000313" key="6">
    <source>
        <dbReference type="Proteomes" id="UP000559256"/>
    </source>
</evidence>
<dbReference type="PROSITE" id="PS50071">
    <property type="entry name" value="HOMEOBOX_2"/>
    <property type="match status" value="1"/>
</dbReference>
<feature type="region of interest" description="Disordered" evidence="3">
    <location>
        <begin position="285"/>
        <end position="487"/>
    </location>
</feature>
<dbReference type="CDD" id="cd00086">
    <property type="entry name" value="homeodomain"/>
    <property type="match status" value="1"/>
</dbReference>
<feature type="compositionally biased region" description="Polar residues" evidence="3">
    <location>
        <begin position="132"/>
        <end position="141"/>
    </location>
</feature>
<keyword evidence="1 2" id="KW-0371">Homeobox</keyword>
<sequence length="487" mass="52919">MSKSPSPSLTTAIPSTKPSTTPTPTPTLFEGAATAPTISRHQTHDNSPPPQTGERVIRSPQFHSFVHSSTSPHIETAAGPSRPSRTRPREDSPEEQPMAKRIRRDSIKVPSDRSRSPSSEGGLADTEEAERSQQSEMSSAPVQAPKKKRTRTLTTPHQSAVLHALLAQSRFPTTAMREEVGRAIGLSARKVQIWFQNQRQKARRPRAQNEAPVQRPPQYGPFTNAPDADRPPLYTGPPPVDPRVFPEPQFDDRYHRYAPATAHPGSPPVSSPVLLGPGVPGFGSSARPLPPPLSMERISPEISPVTSRPYSSRPPFARTPSPQRVPRPSTSQSRLPYRDPSLTLPPLAFPPPGQRTPSIRSAPANMAPPYPYTEPSYESVILPRVENPPVGNLPPPFALQPQPQWDSSAFNPGSGTWSLSGSDRSLSTSPTTTRGLPPIRDLDESSADPTGSSRRARFDPVRSAITPPRSSQTPPRSSRSTDTRGPP</sequence>
<dbReference type="AlphaFoldDB" id="A0A8H5GN02"/>
<dbReference type="GO" id="GO:1990837">
    <property type="term" value="F:sequence-specific double-stranded DNA binding"/>
    <property type="evidence" value="ECO:0007669"/>
    <property type="project" value="TreeGrafter"/>
</dbReference>
<feature type="DNA-binding region" description="Homeobox" evidence="1">
    <location>
        <begin position="147"/>
        <end position="206"/>
    </location>
</feature>
<evidence type="ECO:0000256" key="2">
    <source>
        <dbReference type="RuleBase" id="RU000682"/>
    </source>
</evidence>
<dbReference type="Pfam" id="PF00046">
    <property type="entry name" value="Homeodomain"/>
    <property type="match status" value="1"/>
</dbReference>
<feature type="compositionally biased region" description="Polar residues" evidence="3">
    <location>
        <begin position="405"/>
        <end position="417"/>
    </location>
</feature>
<dbReference type="Gene3D" id="1.10.10.60">
    <property type="entry name" value="Homeodomain-like"/>
    <property type="match status" value="1"/>
</dbReference>
<name>A0A8H5GN02_9AGAR</name>
<keyword evidence="6" id="KW-1185">Reference proteome</keyword>
<dbReference type="InterPro" id="IPR009057">
    <property type="entry name" value="Homeodomain-like_sf"/>
</dbReference>
<dbReference type="InterPro" id="IPR052631">
    <property type="entry name" value="Paired_homeobox_Bicoid"/>
</dbReference>
<comment type="caution">
    <text evidence="5">The sequence shown here is derived from an EMBL/GenBank/DDBJ whole genome shotgun (WGS) entry which is preliminary data.</text>
</comment>
<feature type="region of interest" description="Disordered" evidence="3">
    <location>
        <begin position="257"/>
        <end position="276"/>
    </location>
</feature>
<dbReference type="PANTHER" id="PTHR46255:SF3">
    <property type="entry name" value="HOMEOBOX DOMAIN-CONTAINING PROTEIN"/>
    <property type="match status" value="1"/>
</dbReference>
<feature type="compositionally biased region" description="Basic and acidic residues" evidence="3">
    <location>
        <begin position="104"/>
        <end position="115"/>
    </location>
</feature>
<evidence type="ECO:0000313" key="5">
    <source>
        <dbReference type="EMBL" id="KAF5368011.1"/>
    </source>
</evidence>
<reference evidence="5 6" key="1">
    <citation type="journal article" date="2020" name="ISME J.">
        <title>Uncovering the hidden diversity of litter-decomposition mechanisms in mushroom-forming fungi.</title>
        <authorList>
            <person name="Floudas D."/>
            <person name="Bentzer J."/>
            <person name="Ahren D."/>
            <person name="Johansson T."/>
            <person name="Persson P."/>
            <person name="Tunlid A."/>
        </authorList>
    </citation>
    <scope>NUCLEOTIDE SEQUENCE [LARGE SCALE GENOMIC DNA]</scope>
    <source>
        <strain evidence="5 6">CBS 291.85</strain>
    </source>
</reference>
<dbReference type="InterPro" id="IPR001356">
    <property type="entry name" value="HD"/>
</dbReference>
<dbReference type="SMART" id="SM00389">
    <property type="entry name" value="HOX"/>
    <property type="match status" value="1"/>
</dbReference>
<dbReference type="OrthoDB" id="6159439at2759"/>
<evidence type="ECO:0000259" key="4">
    <source>
        <dbReference type="PROSITE" id="PS50071"/>
    </source>
</evidence>
<organism evidence="5 6">
    <name type="scientific">Tetrapyrgos nigripes</name>
    <dbReference type="NCBI Taxonomy" id="182062"/>
    <lineage>
        <taxon>Eukaryota</taxon>
        <taxon>Fungi</taxon>
        <taxon>Dikarya</taxon>
        <taxon>Basidiomycota</taxon>
        <taxon>Agaricomycotina</taxon>
        <taxon>Agaricomycetes</taxon>
        <taxon>Agaricomycetidae</taxon>
        <taxon>Agaricales</taxon>
        <taxon>Marasmiineae</taxon>
        <taxon>Marasmiaceae</taxon>
        <taxon>Tetrapyrgos</taxon>
    </lineage>
</organism>
<protein>
    <recommendedName>
        <fullName evidence="4">Homeobox domain-containing protein</fullName>
    </recommendedName>
</protein>
<dbReference type="GO" id="GO:0000981">
    <property type="term" value="F:DNA-binding transcription factor activity, RNA polymerase II-specific"/>
    <property type="evidence" value="ECO:0007669"/>
    <property type="project" value="TreeGrafter"/>
</dbReference>
<evidence type="ECO:0000256" key="1">
    <source>
        <dbReference type="PROSITE-ProRule" id="PRU00108"/>
    </source>
</evidence>
<feature type="region of interest" description="Disordered" evidence="3">
    <location>
        <begin position="198"/>
        <end position="237"/>
    </location>
</feature>
<keyword evidence="1 2" id="KW-0539">Nucleus</keyword>
<dbReference type="Proteomes" id="UP000559256">
    <property type="component" value="Unassembled WGS sequence"/>
</dbReference>
<gene>
    <name evidence="5" type="ORF">D9758_004376</name>
</gene>
<dbReference type="EMBL" id="JAACJM010000017">
    <property type="protein sequence ID" value="KAF5368011.1"/>
    <property type="molecule type" value="Genomic_DNA"/>
</dbReference>
<dbReference type="SUPFAM" id="SSF46689">
    <property type="entry name" value="Homeodomain-like"/>
    <property type="match status" value="1"/>
</dbReference>